<dbReference type="AlphaFoldDB" id="A0A848FEE4"/>
<feature type="chain" id="PRO_5032415783" evidence="1">
    <location>
        <begin position="20"/>
        <end position="631"/>
    </location>
</feature>
<dbReference type="InterPro" id="IPR011050">
    <property type="entry name" value="Pectin_lyase_fold/virulence"/>
</dbReference>
<sequence length="631" mass="68069">MRTLHAACIGLLCSTLACALSASVAEDAGRAAPEPDAFETWSTLASAESVSPARAAEGDFVRQWRGPDGREIRLVVKRPRPAADAPVVRLPPVPDGEDAQPYFQRALAEVRERKAGRLLIPRGTYVFKSLAEKNAPGHLLLRDLSDLSIEGDGATLVFTRDLHGLFLQRARRVRLSGVTLDYALRTVSVARAERRDGENVLVIDPRYLVTGADAVRYVSEYDAAAQRWVPGGKRVLLPPGHADSARYLGEQAWASPAFKTLQPGQRYTVFHHWYGGQAIRIEDVPGPQQSEDIVIEGVTIHSAPGMGILAYGLRRGLAIVDSRIEPRADGSSPVSTSYDAIHVQLGGGDVLIAGNRIRRQGDDGINLNNPVSPVVRSEDGGRALVLGAYSRFIRQGDMLAFFDGQGQLSEQVRVGEAPKPLGGLDHRVVLERPVDVASGSTVRDLALLSARFDVSGNTIEDCHCHGLLAQWPNGRIEGNTFRHLRANAIRLLTDVGQWKEGIGAFNVSVRGNEFTDIGLDTAPLLPWGAITVYGGARGGRLATEPVNRHIEIVDNRIRGAEQGCVTVASARDVRVEGNRCEATNRQSPGKPSLQVLQAGEVVLRGNRREGKSSGGLRVESTAAGVSAQVDY</sequence>
<evidence type="ECO:0000256" key="1">
    <source>
        <dbReference type="SAM" id="SignalP"/>
    </source>
</evidence>
<dbReference type="InterPro" id="IPR006626">
    <property type="entry name" value="PbH1"/>
</dbReference>
<evidence type="ECO:0000313" key="3">
    <source>
        <dbReference type="Proteomes" id="UP000574067"/>
    </source>
</evidence>
<proteinExistence type="predicted"/>
<organism evidence="2 3">
    <name type="scientific">Azohydromonas caseinilytica</name>
    <dbReference type="NCBI Taxonomy" id="2728836"/>
    <lineage>
        <taxon>Bacteria</taxon>
        <taxon>Pseudomonadati</taxon>
        <taxon>Pseudomonadota</taxon>
        <taxon>Betaproteobacteria</taxon>
        <taxon>Burkholderiales</taxon>
        <taxon>Sphaerotilaceae</taxon>
        <taxon>Azohydromonas</taxon>
    </lineage>
</organism>
<dbReference type="RefSeq" id="WP_169162678.1">
    <property type="nucleotide sequence ID" value="NZ_JABBFW010000022.1"/>
</dbReference>
<dbReference type="Gene3D" id="2.160.20.10">
    <property type="entry name" value="Single-stranded right-handed beta-helix, Pectin lyase-like"/>
    <property type="match status" value="2"/>
</dbReference>
<keyword evidence="3" id="KW-1185">Reference proteome</keyword>
<reference evidence="2 3" key="1">
    <citation type="submission" date="2020-04" db="EMBL/GenBank/DDBJ databases">
        <title>Azohydromonas sp. isolated from soil.</title>
        <authorList>
            <person name="Dahal R.H."/>
        </authorList>
    </citation>
    <scope>NUCLEOTIDE SEQUENCE [LARGE SCALE GENOMIC DNA]</scope>
    <source>
        <strain evidence="2 3">G-1-1-14</strain>
    </source>
</reference>
<keyword evidence="1" id="KW-0732">Signal</keyword>
<dbReference type="Proteomes" id="UP000574067">
    <property type="component" value="Unassembled WGS sequence"/>
</dbReference>
<dbReference type="PROSITE" id="PS51257">
    <property type="entry name" value="PROKAR_LIPOPROTEIN"/>
    <property type="match status" value="1"/>
</dbReference>
<accession>A0A848FEE4</accession>
<dbReference type="SUPFAM" id="SSF51126">
    <property type="entry name" value="Pectin lyase-like"/>
    <property type="match status" value="1"/>
</dbReference>
<comment type="caution">
    <text evidence="2">The sequence shown here is derived from an EMBL/GenBank/DDBJ whole genome shotgun (WGS) entry which is preliminary data.</text>
</comment>
<gene>
    <name evidence="2" type="ORF">HHL10_22665</name>
</gene>
<dbReference type="InterPro" id="IPR012334">
    <property type="entry name" value="Pectin_lyas_fold"/>
</dbReference>
<feature type="signal peptide" evidence="1">
    <location>
        <begin position="1"/>
        <end position="19"/>
    </location>
</feature>
<dbReference type="EMBL" id="JABBFW010000022">
    <property type="protein sequence ID" value="NML17778.1"/>
    <property type="molecule type" value="Genomic_DNA"/>
</dbReference>
<dbReference type="SMART" id="SM00710">
    <property type="entry name" value="PbH1"/>
    <property type="match status" value="7"/>
</dbReference>
<protein>
    <submittedName>
        <fullName evidence="2">Right-handed parallel beta-helix repeat-containing protein</fullName>
    </submittedName>
</protein>
<name>A0A848FEE4_9BURK</name>
<evidence type="ECO:0000313" key="2">
    <source>
        <dbReference type="EMBL" id="NML17778.1"/>
    </source>
</evidence>